<reference evidence="2 3" key="1">
    <citation type="submission" date="2016-04" db="EMBL/GenBank/DDBJ databases">
        <title>Genome analyses suggest a sexual origin of heterokaryosis in a supposedly ancient asexual fungus.</title>
        <authorList>
            <person name="Ropars J."/>
            <person name="Sedzielewska K."/>
            <person name="Noel J."/>
            <person name="Charron P."/>
            <person name="Farinelli L."/>
            <person name="Marton T."/>
            <person name="Kruger M."/>
            <person name="Pelin A."/>
            <person name="Brachmann A."/>
            <person name="Corradi N."/>
        </authorList>
    </citation>
    <scope>NUCLEOTIDE SEQUENCE [LARGE SCALE GENOMIC DNA]</scope>
    <source>
        <strain evidence="2 3">C2</strain>
    </source>
</reference>
<protein>
    <recommendedName>
        <fullName evidence="4">C2H2-type domain-containing protein</fullName>
    </recommendedName>
</protein>
<dbReference type="AlphaFoldDB" id="A0A2N1NLP7"/>
<proteinExistence type="predicted"/>
<feature type="compositionally biased region" description="Basic residues" evidence="1">
    <location>
        <begin position="45"/>
        <end position="57"/>
    </location>
</feature>
<sequence length="627" mass="72076">MVRKDKKNRICECCGKTLATPQKLRQHYSSTKNQCSLPSENNNQRRVRTPKVTRPVRPKSPELQPPPRPRSPSPAPVVHTRGRDRRMEKPKVVIPTSEPQIAPTKDQAEEYIDIHTRKSGEHLRTWGARLRRRWIELTGEECDLPKTLKECQRLHHDLLQADDDEACENILKPELHPTQQNEDQRIEDPEAGPGPATQANRKKSAKPKERKIVIPITAVDIHFEERSVGIDLERPHQNRSIMTIWTGEVPHPEENPAYAFNKPIFDIKKYRELPYIPQLIGASRTKIKEVYQTELNRKDQIKSTIVVKCLYSFTKNVKGERPEKSYVDRHHRGGMRAILSEGDIDEHITRSAGKIDKQVEDTLQSGSGYVLEQILEISIEVYTLRRGTGGSHKPTPKKLANTKATINPDNKGLIDPETNRLSEKCLQGALGCYFAHQDGETDHLERIFRATKYKPYLDVVKLDGIPMPTPICSRIFNKIEEMNPDISIKVWEWKEETATPKPVIASKNFKRQHKIHLLALTDITKSEDDKYGQKNHFLWIKNPSRLIYGDTAHKEKKHLCDGCFQSFPSEKSLDHHIEWCPGIHEEAPQRVTMPVKGVNDFEEFKNYGRMINAPCVIIADFESDNKK</sequence>
<feature type="region of interest" description="Disordered" evidence="1">
    <location>
        <begin position="24"/>
        <end position="94"/>
    </location>
</feature>
<accession>A0A2N1NLP7</accession>
<feature type="region of interest" description="Disordered" evidence="1">
    <location>
        <begin position="387"/>
        <end position="413"/>
    </location>
</feature>
<feature type="non-terminal residue" evidence="2">
    <location>
        <position position="627"/>
    </location>
</feature>
<feature type="compositionally biased region" description="Pro residues" evidence="1">
    <location>
        <begin position="63"/>
        <end position="75"/>
    </location>
</feature>
<organism evidence="2 3">
    <name type="scientific">Rhizophagus irregularis</name>
    <dbReference type="NCBI Taxonomy" id="588596"/>
    <lineage>
        <taxon>Eukaryota</taxon>
        <taxon>Fungi</taxon>
        <taxon>Fungi incertae sedis</taxon>
        <taxon>Mucoromycota</taxon>
        <taxon>Glomeromycotina</taxon>
        <taxon>Glomeromycetes</taxon>
        <taxon>Glomerales</taxon>
        <taxon>Glomeraceae</taxon>
        <taxon>Rhizophagus</taxon>
    </lineage>
</organism>
<dbReference type="VEuPathDB" id="FungiDB:RhiirA1_471672"/>
<dbReference type="VEuPathDB" id="FungiDB:FUN_016630"/>
<dbReference type="VEuPathDB" id="FungiDB:RhiirA1_483129"/>
<gene>
    <name evidence="2" type="ORF">RhiirC2_774307</name>
</gene>
<comment type="caution">
    <text evidence="2">The sequence shown here is derived from an EMBL/GenBank/DDBJ whole genome shotgun (WGS) entry which is preliminary data.</text>
</comment>
<dbReference type="VEuPathDB" id="FungiDB:RhiirFUN_016674"/>
<feature type="region of interest" description="Disordered" evidence="1">
    <location>
        <begin position="173"/>
        <end position="209"/>
    </location>
</feature>
<evidence type="ECO:0000256" key="1">
    <source>
        <dbReference type="SAM" id="MobiDB-lite"/>
    </source>
</evidence>
<dbReference type="PANTHER" id="PTHR31511:SF12">
    <property type="entry name" value="RHO TERMINATION FACTOR N-TERMINAL DOMAIN-CONTAINING PROTEIN"/>
    <property type="match status" value="1"/>
</dbReference>
<evidence type="ECO:0008006" key="4">
    <source>
        <dbReference type="Google" id="ProtNLM"/>
    </source>
</evidence>
<evidence type="ECO:0000313" key="2">
    <source>
        <dbReference type="EMBL" id="PKK74865.1"/>
    </source>
</evidence>
<dbReference type="EMBL" id="LLXL01000279">
    <property type="protein sequence ID" value="PKK74865.1"/>
    <property type="molecule type" value="Genomic_DNA"/>
</dbReference>
<dbReference type="Proteomes" id="UP000233469">
    <property type="component" value="Unassembled WGS sequence"/>
</dbReference>
<reference evidence="2 3" key="2">
    <citation type="submission" date="2017-10" db="EMBL/GenBank/DDBJ databases">
        <title>Extensive intraspecific genome diversity in a model arbuscular mycorrhizal fungus.</title>
        <authorList>
            <person name="Chen E.C.H."/>
            <person name="Morin E."/>
            <person name="Baudet D."/>
            <person name="Noel J."/>
            <person name="Ndikumana S."/>
            <person name="Charron P."/>
            <person name="St-Onge C."/>
            <person name="Giorgi J."/>
            <person name="Grigoriev I.V."/>
            <person name="Roux C."/>
            <person name="Martin F.M."/>
            <person name="Corradi N."/>
        </authorList>
    </citation>
    <scope>NUCLEOTIDE SEQUENCE [LARGE SCALE GENOMIC DNA]</scope>
    <source>
        <strain evidence="2 3">C2</strain>
    </source>
</reference>
<feature type="compositionally biased region" description="Polar residues" evidence="1">
    <location>
        <begin position="27"/>
        <end position="44"/>
    </location>
</feature>
<dbReference type="PANTHER" id="PTHR31511">
    <property type="entry name" value="PROTEIN CBG23764"/>
    <property type="match status" value="1"/>
</dbReference>
<evidence type="ECO:0000313" key="3">
    <source>
        <dbReference type="Proteomes" id="UP000233469"/>
    </source>
</evidence>
<name>A0A2N1NLP7_9GLOM</name>